<name>A0A6G0XT94_9STRA</name>
<accession>A0A6G0XT94</accession>
<sequence length="130" mass="15330">MAEDKSQGLVTLREQLEKVQARYRNKDQRLAQQLDSKYEYMIHHLDPFISEALEELMLHRPEQVSAFLALYIRGPIDASRFKKTQLQPQVYFDRKVHPALSLAMDSVLRDIPDDIQAYLVDFFEKRATVY</sequence>
<feature type="coiled-coil region" evidence="1">
    <location>
        <begin position="2"/>
        <end position="29"/>
    </location>
</feature>
<keyword evidence="3" id="KW-1185">Reference proteome</keyword>
<evidence type="ECO:0000313" key="3">
    <source>
        <dbReference type="Proteomes" id="UP000481153"/>
    </source>
</evidence>
<evidence type="ECO:0000313" key="2">
    <source>
        <dbReference type="EMBL" id="KAF0743574.1"/>
    </source>
</evidence>
<evidence type="ECO:0000256" key="1">
    <source>
        <dbReference type="SAM" id="Coils"/>
    </source>
</evidence>
<keyword evidence="1" id="KW-0175">Coiled coil</keyword>
<proteinExistence type="predicted"/>
<comment type="caution">
    <text evidence="2">The sequence shown here is derived from an EMBL/GenBank/DDBJ whole genome shotgun (WGS) entry which is preliminary data.</text>
</comment>
<dbReference type="AlphaFoldDB" id="A0A6G0XT94"/>
<protein>
    <submittedName>
        <fullName evidence="2">Uncharacterized protein</fullName>
    </submittedName>
</protein>
<dbReference type="EMBL" id="VJMJ01000013">
    <property type="protein sequence ID" value="KAF0743574.1"/>
    <property type="molecule type" value="Genomic_DNA"/>
</dbReference>
<dbReference type="Proteomes" id="UP000481153">
    <property type="component" value="Unassembled WGS sequence"/>
</dbReference>
<reference evidence="2 3" key="1">
    <citation type="submission" date="2019-07" db="EMBL/GenBank/DDBJ databases">
        <title>Genomics analysis of Aphanomyces spp. identifies a new class of oomycete effector associated with host adaptation.</title>
        <authorList>
            <person name="Gaulin E."/>
        </authorList>
    </citation>
    <scope>NUCLEOTIDE SEQUENCE [LARGE SCALE GENOMIC DNA]</scope>
    <source>
        <strain evidence="2 3">ATCC 201684</strain>
    </source>
</reference>
<dbReference type="VEuPathDB" id="FungiDB:AeMF1_012658"/>
<organism evidence="2 3">
    <name type="scientific">Aphanomyces euteiches</name>
    <dbReference type="NCBI Taxonomy" id="100861"/>
    <lineage>
        <taxon>Eukaryota</taxon>
        <taxon>Sar</taxon>
        <taxon>Stramenopiles</taxon>
        <taxon>Oomycota</taxon>
        <taxon>Saprolegniomycetes</taxon>
        <taxon>Saprolegniales</taxon>
        <taxon>Verrucalvaceae</taxon>
        <taxon>Aphanomyces</taxon>
    </lineage>
</organism>
<gene>
    <name evidence="2" type="ORF">Ae201684_001719</name>
</gene>